<dbReference type="OrthoDB" id="847210at2759"/>
<dbReference type="HOGENOM" id="CLU_142643_5_2_1"/>
<dbReference type="STRING" id="88036.D8RI51"/>
<dbReference type="EMBL" id="GL377580">
    <property type="protein sequence ID" value="EFJ28031.1"/>
    <property type="molecule type" value="Genomic_DNA"/>
</dbReference>
<dbReference type="KEGG" id="smo:SELMODRAFT_94072"/>
<proteinExistence type="inferred from homology"/>
<dbReference type="PANTHER" id="PTHR23201:SF118">
    <property type="entry name" value="GIBBERELLIN STIMULATED TRANSCRIPT RELATED PROTEIN 1"/>
    <property type="match status" value="1"/>
</dbReference>
<evidence type="ECO:0000313" key="3">
    <source>
        <dbReference type="Proteomes" id="UP000001514"/>
    </source>
</evidence>
<dbReference type="Gramene" id="EFJ28031">
    <property type="protein sequence ID" value="EFJ28031"/>
    <property type="gene ID" value="SELMODRAFT_94072"/>
</dbReference>
<name>D8RI51_SELML</name>
<dbReference type="OMA" id="ICCRECK"/>
<feature type="non-terminal residue" evidence="2">
    <location>
        <position position="1"/>
    </location>
</feature>
<organism evidence="3">
    <name type="scientific">Selaginella moellendorffii</name>
    <name type="common">Spikemoss</name>
    <dbReference type="NCBI Taxonomy" id="88036"/>
    <lineage>
        <taxon>Eukaryota</taxon>
        <taxon>Viridiplantae</taxon>
        <taxon>Streptophyta</taxon>
        <taxon>Embryophyta</taxon>
        <taxon>Tracheophyta</taxon>
        <taxon>Lycopodiopsida</taxon>
        <taxon>Selaginellales</taxon>
        <taxon>Selaginellaceae</taxon>
        <taxon>Selaginella</taxon>
    </lineage>
</organism>
<dbReference type="Proteomes" id="UP000001514">
    <property type="component" value="Unassembled WGS sequence"/>
</dbReference>
<gene>
    <name evidence="2" type="ORF">SELMODRAFT_94072</name>
</gene>
<dbReference type="Pfam" id="PF02704">
    <property type="entry name" value="GASA"/>
    <property type="match status" value="1"/>
</dbReference>
<accession>D8RI51</accession>
<reference evidence="2 3" key="1">
    <citation type="journal article" date="2011" name="Science">
        <title>The Selaginella genome identifies genetic changes associated with the evolution of vascular plants.</title>
        <authorList>
            <person name="Banks J.A."/>
            <person name="Nishiyama T."/>
            <person name="Hasebe M."/>
            <person name="Bowman J.L."/>
            <person name="Gribskov M."/>
            <person name="dePamphilis C."/>
            <person name="Albert V.A."/>
            <person name="Aono N."/>
            <person name="Aoyama T."/>
            <person name="Ambrose B.A."/>
            <person name="Ashton N.W."/>
            <person name="Axtell M.J."/>
            <person name="Barker E."/>
            <person name="Barker M.S."/>
            <person name="Bennetzen J.L."/>
            <person name="Bonawitz N.D."/>
            <person name="Chapple C."/>
            <person name="Cheng C."/>
            <person name="Correa L.G."/>
            <person name="Dacre M."/>
            <person name="DeBarry J."/>
            <person name="Dreyer I."/>
            <person name="Elias M."/>
            <person name="Engstrom E.M."/>
            <person name="Estelle M."/>
            <person name="Feng L."/>
            <person name="Finet C."/>
            <person name="Floyd S.K."/>
            <person name="Frommer W.B."/>
            <person name="Fujita T."/>
            <person name="Gramzow L."/>
            <person name="Gutensohn M."/>
            <person name="Harholt J."/>
            <person name="Hattori M."/>
            <person name="Heyl A."/>
            <person name="Hirai T."/>
            <person name="Hiwatashi Y."/>
            <person name="Ishikawa M."/>
            <person name="Iwata M."/>
            <person name="Karol K.G."/>
            <person name="Koehler B."/>
            <person name="Kolukisaoglu U."/>
            <person name="Kubo M."/>
            <person name="Kurata T."/>
            <person name="Lalonde S."/>
            <person name="Li K."/>
            <person name="Li Y."/>
            <person name="Litt A."/>
            <person name="Lyons E."/>
            <person name="Manning G."/>
            <person name="Maruyama T."/>
            <person name="Michael T.P."/>
            <person name="Mikami K."/>
            <person name="Miyazaki S."/>
            <person name="Morinaga S."/>
            <person name="Murata T."/>
            <person name="Mueller-Roeber B."/>
            <person name="Nelson D.R."/>
            <person name="Obara M."/>
            <person name="Oguri Y."/>
            <person name="Olmstead R.G."/>
            <person name="Onodera N."/>
            <person name="Petersen B.L."/>
            <person name="Pils B."/>
            <person name="Prigge M."/>
            <person name="Rensing S.A."/>
            <person name="Riano-Pachon D.M."/>
            <person name="Roberts A.W."/>
            <person name="Sato Y."/>
            <person name="Scheller H.V."/>
            <person name="Schulz B."/>
            <person name="Schulz C."/>
            <person name="Shakirov E.V."/>
            <person name="Shibagaki N."/>
            <person name="Shinohara N."/>
            <person name="Shippen D.E."/>
            <person name="Soerensen I."/>
            <person name="Sotooka R."/>
            <person name="Sugimoto N."/>
            <person name="Sugita M."/>
            <person name="Sumikawa N."/>
            <person name="Tanurdzic M."/>
            <person name="Theissen G."/>
            <person name="Ulvskov P."/>
            <person name="Wakazuki S."/>
            <person name="Weng J.K."/>
            <person name="Willats W.W."/>
            <person name="Wipf D."/>
            <person name="Wolf P.G."/>
            <person name="Yang L."/>
            <person name="Zimmer A.D."/>
            <person name="Zhu Q."/>
            <person name="Mitros T."/>
            <person name="Hellsten U."/>
            <person name="Loque D."/>
            <person name="Otillar R."/>
            <person name="Salamov A."/>
            <person name="Schmutz J."/>
            <person name="Shapiro H."/>
            <person name="Lindquist E."/>
            <person name="Lucas S."/>
            <person name="Rokhsar D."/>
            <person name="Grigoriev I.V."/>
        </authorList>
    </citation>
    <scope>NUCLEOTIDE SEQUENCE [LARGE SCALE GENOMIC DNA]</scope>
</reference>
<keyword evidence="3" id="KW-1185">Reference proteome</keyword>
<dbReference type="FunCoup" id="D8RI51">
    <property type="interactions" value="2"/>
</dbReference>
<evidence type="ECO:0000256" key="1">
    <source>
        <dbReference type="ARBA" id="ARBA00010582"/>
    </source>
</evidence>
<dbReference type="InterPro" id="IPR003854">
    <property type="entry name" value="GASA"/>
</dbReference>
<protein>
    <submittedName>
        <fullName evidence="2">Uncharacterized protein</fullName>
    </submittedName>
</protein>
<sequence length="59" mass="6387">CAQACTSRCAVASVHDRCMNYCGICCQSCNCVPSGHYGNKDECSCYRDKKNSKGKAKCP</sequence>
<dbReference type="PANTHER" id="PTHR23201">
    <property type="entry name" value="EXTENSIN, PROLINE-RICH PROTEIN"/>
    <property type="match status" value="1"/>
</dbReference>
<comment type="similarity">
    <text evidence="1">Belongs to the GASA family.</text>
</comment>
<dbReference type="AlphaFoldDB" id="D8RI51"/>
<evidence type="ECO:0000313" key="2">
    <source>
        <dbReference type="EMBL" id="EFJ28031.1"/>
    </source>
</evidence>
<dbReference type="InParanoid" id="D8RI51"/>